<dbReference type="InterPro" id="IPR000160">
    <property type="entry name" value="GGDEF_dom"/>
</dbReference>
<feature type="transmembrane region" description="Helical" evidence="3">
    <location>
        <begin position="129"/>
        <end position="153"/>
    </location>
</feature>
<dbReference type="RefSeq" id="WP_161970944.1">
    <property type="nucleotide sequence ID" value="NZ_AP018560.1"/>
</dbReference>
<organism evidence="5 6">
    <name type="scientific">Aerosticca soli</name>
    <dbReference type="NCBI Taxonomy" id="2010829"/>
    <lineage>
        <taxon>Bacteria</taxon>
        <taxon>Pseudomonadati</taxon>
        <taxon>Pseudomonadota</taxon>
        <taxon>Gammaproteobacteria</taxon>
        <taxon>Lysobacterales</taxon>
        <taxon>Rhodanobacteraceae</taxon>
        <taxon>Aerosticca</taxon>
    </lineage>
</organism>
<feature type="domain" description="GGDEF" evidence="4">
    <location>
        <begin position="225"/>
        <end position="354"/>
    </location>
</feature>
<reference evidence="6" key="2">
    <citation type="submission" date="2018-06" db="EMBL/GenBank/DDBJ databases">
        <title>Genome sequence of Rhodanobacteraceae bacterium strain Dysh456.</title>
        <authorList>
            <person name="Fukui M."/>
        </authorList>
    </citation>
    <scope>NUCLEOTIDE SEQUENCE [LARGE SCALE GENOMIC DNA]</scope>
    <source>
        <strain evidence="6">Dysh456</strain>
    </source>
</reference>
<feature type="transmembrane region" description="Helical" evidence="3">
    <location>
        <begin position="54"/>
        <end position="75"/>
    </location>
</feature>
<feature type="transmembrane region" description="Helical" evidence="3">
    <location>
        <begin position="159"/>
        <end position="183"/>
    </location>
</feature>
<dbReference type="GO" id="GO:0052621">
    <property type="term" value="F:diguanylate cyclase activity"/>
    <property type="evidence" value="ECO:0007669"/>
    <property type="project" value="UniProtKB-EC"/>
</dbReference>
<dbReference type="KEGG" id="rbd:ALSL_1619"/>
<protein>
    <recommendedName>
        <fullName evidence="1">diguanylate cyclase</fullName>
        <ecNumber evidence="1">2.7.7.65</ecNumber>
    </recommendedName>
</protein>
<dbReference type="SUPFAM" id="SSF55073">
    <property type="entry name" value="Nucleotide cyclase"/>
    <property type="match status" value="1"/>
</dbReference>
<evidence type="ECO:0000256" key="1">
    <source>
        <dbReference type="ARBA" id="ARBA00012528"/>
    </source>
</evidence>
<comment type="catalytic activity">
    <reaction evidence="2">
        <text>2 GTP = 3',3'-c-di-GMP + 2 diphosphate</text>
        <dbReference type="Rhea" id="RHEA:24898"/>
        <dbReference type="ChEBI" id="CHEBI:33019"/>
        <dbReference type="ChEBI" id="CHEBI:37565"/>
        <dbReference type="ChEBI" id="CHEBI:58805"/>
        <dbReference type="EC" id="2.7.7.65"/>
    </reaction>
</comment>
<name>A0A2Z6E5E9_9GAMM</name>
<evidence type="ECO:0000313" key="5">
    <source>
        <dbReference type="EMBL" id="BBD80273.1"/>
    </source>
</evidence>
<reference evidence="6" key="1">
    <citation type="submission" date="2018-04" db="EMBL/GenBank/DDBJ databases">
        <authorList>
            <person name="Watanabe M."/>
            <person name="Kojima H."/>
        </authorList>
    </citation>
    <scope>NUCLEOTIDE SEQUENCE [LARGE SCALE GENOMIC DNA]</scope>
    <source>
        <strain evidence="6">Dysh456</strain>
    </source>
</reference>
<keyword evidence="3" id="KW-1133">Transmembrane helix</keyword>
<dbReference type="GO" id="GO:1902201">
    <property type="term" value="P:negative regulation of bacterial-type flagellum-dependent cell motility"/>
    <property type="evidence" value="ECO:0007669"/>
    <property type="project" value="TreeGrafter"/>
</dbReference>
<feature type="transmembrane region" description="Helical" evidence="3">
    <location>
        <begin position="95"/>
        <end position="117"/>
    </location>
</feature>
<dbReference type="GO" id="GO:0043709">
    <property type="term" value="P:cell adhesion involved in single-species biofilm formation"/>
    <property type="evidence" value="ECO:0007669"/>
    <property type="project" value="TreeGrafter"/>
</dbReference>
<feature type="transmembrane region" description="Helical" evidence="3">
    <location>
        <begin position="29"/>
        <end position="47"/>
    </location>
</feature>
<sequence length="354" mass="37588">MTTVSTAPQAVRNDPVHKHHLQTLYRRVWGLRALGMGLGSLAPLVVLHELKSPVAAWAWVIFVGYGWPHLAYVLAARSRDAYRAEQRNLVFDTVLAGSCVPLMHFNVLPSVVLLTMVMADRLSAGIRGLWHRGLIGMLAGVLLGGMATGFAFAPQTRMPVVLACLPILVIHTLAVSLNSYALVRRTQQQNILLKKLSRTDALTGLVNRGHWEQAATTLLATVPAGEASLLMMDLDAFKQINDDYGHLVGDDVLQAVSGVVLCHAGAGIAGRLGGDELVLAVTADAATAAAIAEDIRAGVEALRFVHAPALRCSVSIGLATNGTAGGSLRVWLDAADQALYRAKAQGRNRASAPA</sequence>
<evidence type="ECO:0000259" key="4">
    <source>
        <dbReference type="PROSITE" id="PS50887"/>
    </source>
</evidence>
<evidence type="ECO:0000256" key="2">
    <source>
        <dbReference type="ARBA" id="ARBA00034247"/>
    </source>
</evidence>
<dbReference type="InterPro" id="IPR050469">
    <property type="entry name" value="Diguanylate_Cyclase"/>
</dbReference>
<gene>
    <name evidence="5" type="ORF">ALSL_1619</name>
</gene>
<proteinExistence type="predicted"/>
<dbReference type="PANTHER" id="PTHR45138">
    <property type="entry name" value="REGULATORY COMPONENTS OF SENSORY TRANSDUCTION SYSTEM"/>
    <property type="match status" value="1"/>
</dbReference>
<dbReference type="NCBIfam" id="TIGR00254">
    <property type="entry name" value="GGDEF"/>
    <property type="match status" value="1"/>
</dbReference>
<dbReference type="EMBL" id="AP018560">
    <property type="protein sequence ID" value="BBD80273.1"/>
    <property type="molecule type" value="Genomic_DNA"/>
</dbReference>
<dbReference type="GO" id="GO:0005886">
    <property type="term" value="C:plasma membrane"/>
    <property type="evidence" value="ECO:0007669"/>
    <property type="project" value="TreeGrafter"/>
</dbReference>
<keyword evidence="3" id="KW-0812">Transmembrane</keyword>
<dbReference type="Pfam" id="PF05230">
    <property type="entry name" value="MASE2"/>
    <property type="match status" value="1"/>
</dbReference>
<dbReference type="InterPro" id="IPR007894">
    <property type="entry name" value="MASE2"/>
</dbReference>
<evidence type="ECO:0000256" key="3">
    <source>
        <dbReference type="SAM" id="Phobius"/>
    </source>
</evidence>
<keyword evidence="6" id="KW-1185">Reference proteome</keyword>
<keyword evidence="3" id="KW-0472">Membrane</keyword>
<evidence type="ECO:0000313" key="6">
    <source>
        <dbReference type="Proteomes" id="UP000270530"/>
    </source>
</evidence>
<accession>A0A2Z6E5E9</accession>
<dbReference type="Pfam" id="PF00990">
    <property type="entry name" value="GGDEF"/>
    <property type="match status" value="1"/>
</dbReference>
<dbReference type="AlphaFoldDB" id="A0A2Z6E5E9"/>
<dbReference type="EC" id="2.7.7.65" evidence="1"/>
<dbReference type="Gene3D" id="3.30.70.270">
    <property type="match status" value="1"/>
</dbReference>
<dbReference type="PANTHER" id="PTHR45138:SF9">
    <property type="entry name" value="DIGUANYLATE CYCLASE DGCM-RELATED"/>
    <property type="match status" value="1"/>
</dbReference>
<dbReference type="Proteomes" id="UP000270530">
    <property type="component" value="Chromosome"/>
</dbReference>
<dbReference type="PROSITE" id="PS50887">
    <property type="entry name" value="GGDEF"/>
    <property type="match status" value="1"/>
</dbReference>
<dbReference type="CDD" id="cd01949">
    <property type="entry name" value="GGDEF"/>
    <property type="match status" value="1"/>
</dbReference>
<dbReference type="InterPro" id="IPR029787">
    <property type="entry name" value="Nucleotide_cyclase"/>
</dbReference>
<dbReference type="SMART" id="SM00267">
    <property type="entry name" value="GGDEF"/>
    <property type="match status" value="1"/>
</dbReference>
<dbReference type="InterPro" id="IPR043128">
    <property type="entry name" value="Rev_trsase/Diguanyl_cyclase"/>
</dbReference>